<organism evidence="1 2">
    <name type="scientific">Chelatococcus sambhunathii</name>
    <dbReference type="NCBI Taxonomy" id="363953"/>
    <lineage>
        <taxon>Bacteria</taxon>
        <taxon>Pseudomonadati</taxon>
        <taxon>Pseudomonadota</taxon>
        <taxon>Alphaproteobacteria</taxon>
        <taxon>Hyphomicrobiales</taxon>
        <taxon>Chelatococcaceae</taxon>
        <taxon>Chelatococcus</taxon>
    </lineage>
</organism>
<keyword evidence="2" id="KW-1185">Reference proteome</keyword>
<dbReference type="RefSeq" id="WP_055460949.1">
    <property type="nucleotide sequence ID" value="NZ_CYHC01000016.1"/>
</dbReference>
<gene>
    <name evidence="1" type="ORF">Ga0061061_11621</name>
</gene>
<evidence type="ECO:0000313" key="2">
    <source>
        <dbReference type="Proteomes" id="UP000182178"/>
    </source>
</evidence>
<reference evidence="1 2" key="1">
    <citation type="submission" date="2015-08" db="EMBL/GenBank/DDBJ databases">
        <authorList>
            <person name="Varghese N."/>
        </authorList>
    </citation>
    <scope>NUCLEOTIDE SEQUENCE [LARGE SCALE GENOMIC DNA]</scope>
    <source>
        <strain evidence="1 2">DSM 18167</strain>
    </source>
</reference>
<comment type="caution">
    <text evidence="1">The sequence shown here is derived from an EMBL/GenBank/DDBJ whole genome shotgun (WGS) entry which is preliminary data.</text>
</comment>
<protein>
    <submittedName>
        <fullName evidence="1">Uncharacterized protein</fullName>
    </submittedName>
</protein>
<accession>A0ABM9UBC2</accession>
<evidence type="ECO:0000313" key="1">
    <source>
        <dbReference type="EMBL" id="CUA90865.1"/>
    </source>
</evidence>
<dbReference type="EMBL" id="CYHC01000016">
    <property type="protein sequence ID" value="CUA90865.1"/>
    <property type="molecule type" value="Genomic_DNA"/>
</dbReference>
<dbReference type="Proteomes" id="UP000182178">
    <property type="component" value="Unassembled WGS sequence"/>
</dbReference>
<sequence length="92" mass="11060">MKREDDYRLAAYLIREAAQQLDLATNAIGRRTQDRRVIERRERLIIDLLRRTEIPETRIAKMLGMHRNSIQQIERRHFARTGERVRAAHVRL</sequence>
<proteinExistence type="predicted"/>
<name>A0ABM9UBC2_9HYPH</name>